<dbReference type="Proteomes" id="UP000023842">
    <property type="component" value="Unassembled WGS sequence"/>
</dbReference>
<gene>
    <name evidence="1" type="ORF">AU05_21095</name>
</gene>
<evidence type="ECO:0008006" key="3">
    <source>
        <dbReference type="Google" id="ProtNLM"/>
    </source>
</evidence>
<organism evidence="1 2">
    <name type="scientific">Ectopseudomonas composti</name>
    <dbReference type="NCBI Taxonomy" id="658457"/>
    <lineage>
        <taxon>Bacteria</taxon>
        <taxon>Pseudomonadati</taxon>
        <taxon>Pseudomonadota</taxon>
        <taxon>Gammaproteobacteria</taxon>
        <taxon>Pseudomonadales</taxon>
        <taxon>Pseudomonadaceae</taxon>
        <taxon>Ectopseudomonas</taxon>
    </lineage>
</organism>
<name>A0ABN0SGY9_9GAMM</name>
<proteinExistence type="predicted"/>
<keyword evidence="2" id="KW-1185">Reference proteome</keyword>
<reference evidence="2" key="1">
    <citation type="journal article" date="2014" name="Genome Announc.">
        <title>Draft Genome Sequence of the algae degrading bacterium Pseudomonas mendocina AD6.</title>
        <authorList>
            <person name="Barney B.M."/>
            <person name="Lenneman E.M."/>
        </authorList>
    </citation>
    <scope>NUCLEOTIDE SEQUENCE [LARGE SCALE GENOMIC DNA]</scope>
    <source>
        <strain evidence="2">AD6</strain>
    </source>
</reference>
<accession>A0ABN0SGY9</accession>
<evidence type="ECO:0000313" key="1">
    <source>
        <dbReference type="EMBL" id="EZH83680.1"/>
    </source>
</evidence>
<comment type="caution">
    <text evidence="1">The sequence shown here is derived from an EMBL/GenBank/DDBJ whole genome shotgun (WGS) entry which is preliminary data.</text>
</comment>
<protein>
    <recommendedName>
        <fullName evidence="3">HEPN domain-containing protein</fullName>
    </recommendedName>
</protein>
<evidence type="ECO:0000313" key="2">
    <source>
        <dbReference type="Proteomes" id="UP000023842"/>
    </source>
</evidence>
<dbReference type="Gene3D" id="1.20.120.330">
    <property type="entry name" value="Nucleotidyltransferases domain 2"/>
    <property type="match status" value="1"/>
</dbReference>
<sequence>MEEISFSDEMEKLKLLESDATQIGDIYQNLSFHFNIVEKIIYSESSTKKIYTLPTRRFNTQFLLEQPEKLLADGQFNKLEEIAKSDIYSASRCILFGESTAAAFHILRATEAVLKQYYFHHKRQNRLTKPMWASMLDQLKSKIRNKPSSTLLDALDIIRTSYRNPTQHPEAIYTIDSAQDLFGVCLDVIGKMSLEI</sequence>
<dbReference type="EMBL" id="JFJN01000007">
    <property type="protein sequence ID" value="EZH83680.1"/>
    <property type="molecule type" value="Genomic_DNA"/>
</dbReference>